<gene>
    <name evidence="2" type="ORF">OXX778_LOCUS3164</name>
</gene>
<evidence type="ECO:0008006" key="4">
    <source>
        <dbReference type="Google" id="ProtNLM"/>
    </source>
</evidence>
<feature type="region of interest" description="Disordered" evidence="1">
    <location>
        <begin position="1"/>
        <end position="265"/>
    </location>
</feature>
<feature type="compositionally biased region" description="Low complexity" evidence="1">
    <location>
        <begin position="401"/>
        <end position="418"/>
    </location>
</feature>
<feature type="compositionally biased region" description="Basic and acidic residues" evidence="1">
    <location>
        <begin position="45"/>
        <end position="57"/>
    </location>
</feature>
<keyword evidence="3" id="KW-1185">Reference proteome</keyword>
<name>A0A813NBA7_9BILA</name>
<feature type="compositionally biased region" description="Low complexity" evidence="1">
    <location>
        <begin position="26"/>
        <end position="44"/>
    </location>
</feature>
<evidence type="ECO:0000313" key="2">
    <source>
        <dbReference type="EMBL" id="CAF0736689.1"/>
    </source>
</evidence>
<evidence type="ECO:0000313" key="3">
    <source>
        <dbReference type="Proteomes" id="UP000663879"/>
    </source>
</evidence>
<dbReference type="PANTHER" id="PTHR23035">
    <property type="entry name" value="CILIA- AND FLAGELLA-ASSOCIATED PROTEIN 97-RELATED"/>
    <property type="match status" value="1"/>
</dbReference>
<feature type="compositionally biased region" description="Basic and acidic residues" evidence="1">
    <location>
        <begin position="115"/>
        <end position="134"/>
    </location>
</feature>
<sequence>MSKKDKNSRNLSLSSSDSDDDKKSSLLKNSKNTKNSRSSTPSTDRSSERSKKDERNNFPRPSSRQKKSSSDSSSDEKHKSKSNSHRSSSTLSKKSQIKSEESDTDSDSTIKKGSTKNDTKFDRPRSSRAGEKKKPILRSSSSSSRSRSNSPSIKKKNSDSEDDSTTLGSSILKVKIDSKPPIDKKSRRKTSSRLSNFEKPNNSDSDSDFEHSNSHSLRSKNSKNLNDTFEKDSQDSSNDMTDVSSLPSPRETREHRIRNKVDKSDEEASIYRGRTAFYSALNQKSQTRPNSVNFNFANNYTRSTDFNEKTYGRELMRIEAQQRRMFSVLLKENEGKNKIIERPIRITSSAINRQREQQRIEKENHMILKRLLSVKSSKEVRKESQLRDYEKNMGVSDLNISRSSSKSTLSTKRSQKSSACNSRISSAKSTRGDLPFEYSTRALSLSRRPEWNDRW</sequence>
<evidence type="ECO:0000256" key="1">
    <source>
        <dbReference type="SAM" id="MobiDB-lite"/>
    </source>
</evidence>
<feature type="compositionally biased region" description="Polar residues" evidence="1">
    <location>
        <begin position="235"/>
        <end position="247"/>
    </location>
</feature>
<dbReference type="GO" id="GO:0007283">
    <property type="term" value="P:spermatogenesis"/>
    <property type="evidence" value="ECO:0007669"/>
    <property type="project" value="TreeGrafter"/>
</dbReference>
<dbReference type="AlphaFoldDB" id="A0A813NBA7"/>
<dbReference type="PANTHER" id="PTHR23035:SF1">
    <property type="entry name" value="CILIA- AND FLAGELLA-ASSOCIATED PROTEIN 97"/>
    <property type="match status" value="1"/>
</dbReference>
<feature type="compositionally biased region" description="Low complexity" evidence="1">
    <location>
        <begin position="137"/>
        <end position="152"/>
    </location>
</feature>
<reference evidence="2" key="1">
    <citation type="submission" date="2021-02" db="EMBL/GenBank/DDBJ databases">
        <authorList>
            <person name="Nowell W R."/>
        </authorList>
    </citation>
    <scope>NUCLEOTIDE SEQUENCE</scope>
    <source>
        <strain evidence="2">Ploen Becks lab</strain>
    </source>
</reference>
<dbReference type="Proteomes" id="UP000663879">
    <property type="component" value="Unassembled WGS sequence"/>
</dbReference>
<proteinExistence type="predicted"/>
<feature type="compositionally biased region" description="Polar residues" evidence="1">
    <location>
        <begin position="419"/>
        <end position="429"/>
    </location>
</feature>
<dbReference type="EMBL" id="CAJNOC010000271">
    <property type="protein sequence ID" value="CAF0736689.1"/>
    <property type="molecule type" value="Genomic_DNA"/>
</dbReference>
<feature type="region of interest" description="Disordered" evidence="1">
    <location>
        <begin position="397"/>
        <end position="431"/>
    </location>
</feature>
<feature type="compositionally biased region" description="Basic and acidic residues" evidence="1">
    <location>
        <begin position="250"/>
        <end position="263"/>
    </location>
</feature>
<dbReference type="InterPro" id="IPR038791">
    <property type="entry name" value="Cfap97/Hemingway"/>
</dbReference>
<feature type="compositionally biased region" description="Polar residues" evidence="1">
    <location>
        <begin position="194"/>
        <end position="204"/>
    </location>
</feature>
<comment type="caution">
    <text evidence="2">The sequence shown here is derived from an EMBL/GenBank/DDBJ whole genome shotgun (WGS) entry which is preliminary data.</text>
</comment>
<protein>
    <recommendedName>
        <fullName evidence="4">Cilia- and flagella-associated protein 97</fullName>
    </recommendedName>
</protein>
<dbReference type="OrthoDB" id="515313at2759"/>
<organism evidence="2 3">
    <name type="scientific">Brachionus calyciflorus</name>
    <dbReference type="NCBI Taxonomy" id="104777"/>
    <lineage>
        <taxon>Eukaryota</taxon>
        <taxon>Metazoa</taxon>
        <taxon>Spiralia</taxon>
        <taxon>Gnathifera</taxon>
        <taxon>Rotifera</taxon>
        <taxon>Eurotatoria</taxon>
        <taxon>Monogononta</taxon>
        <taxon>Pseudotrocha</taxon>
        <taxon>Ploima</taxon>
        <taxon>Brachionidae</taxon>
        <taxon>Brachionus</taxon>
    </lineage>
</organism>
<accession>A0A813NBA7</accession>
<feature type="compositionally biased region" description="Basic and acidic residues" evidence="1">
    <location>
        <begin position="174"/>
        <end position="184"/>
    </location>
</feature>
<feature type="compositionally biased region" description="Low complexity" evidence="1">
    <location>
        <begin position="85"/>
        <end position="94"/>
    </location>
</feature>